<dbReference type="EMBL" id="CAJVPV010013563">
    <property type="protein sequence ID" value="CAG8678782.1"/>
    <property type="molecule type" value="Genomic_DNA"/>
</dbReference>
<gene>
    <name evidence="1" type="ORF">AMORRO_LOCUS11151</name>
</gene>
<sequence length="48" mass="5358">MYNPNQISFLTFVSNNSTEIEIDEQNILVIVLLLPPGQIKSTITKSPP</sequence>
<dbReference type="AlphaFoldDB" id="A0A9N9ENH9"/>
<evidence type="ECO:0000313" key="1">
    <source>
        <dbReference type="EMBL" id="CAG8678782.1"/>
    </source>
</evidence>
<protein>
    <submittedName>
        <fullName evidence="1">3034_t:CDS:1</fullName>
    </submittedName>
</protein>
<dbReference type="Proteomes" id="UP000789342">
    <property type="component" value="Unassembled WGS sequence"/>
</dbReference>
<organism evidence="1 2">
    <name type="scientific">Acaulospora morrowiae</name>
    <dbReference type="NCBI Taxonomy" id="94023"/>
    <lineage>
        <taxon>Eukaryota</taxon>
        <taxon>Fungi</taxon>
        <taxon>Fungi incertae sedis</taxon>
        <taxon>Mucoromycota</taxon>
        <taxon>Glomeromycotina</taxon>
        <taxon>Glomeromycetes</taxon>
        <taxon>Diversisporales</taxon>
        <taxon>Acaulosporaceae</taxon>
        <taxon>Acaulospora</taxon>
    </lineage>
</organism>
<accession>A0A9N9ENH9</accession>
<reference evidence="1" key="1">
    <citation type="submission" date="2021-06" db="EMBL/GenBank/DDBJ databases">
        <authorList>
            <person name="Kallberg Y."/>
            <person name="Tangrot J."/>
            <person name="Rosling A."/>
        </authorList>
    </citation>
    <scope>NUCLEOTIDE SEQUENCE</scope>
    <source>
        <strain evidence="1">CL551</strain>
    </source>
</reference>
<keyword evidence="2" id="KW-1185">Reference proteome</keyword>
<feature type="non-terminal residue" evidence="1">
    <location>
        <position position="48"/>
    </location>
</feature>
<proteinExistence type="predicted"/>
<name>A0A9N9ENH9_9GLOM</name>
<comment type="caution">
    <text evidence="1">The sequence shown here is derived from an EMBL/GenBank/DDBJ whole genome shotgun (WGS) entry which is preliminary data.</text>
</comment>
<evidence type="ECO:0000313" key="2">
    <source>
        <dbReference type="Proteomes" id="UP000789342"/>
    </source>
</evidence>